<dbReference type="PANTHER" id="PTHR32089:SF112">
    <property type="entry name" value="LYSOZYME-LIKE PROTEIN-RELATED"/>
    <property type="match status" value="1"/>
</dbReference>
<organism evidence="7 8">
    <name type="scientific">Vibrio tapetis subsp. tapetis</name>
    <dbReference type="NCBI Taxonomy" id="1671868"/>
    <lineage>
        <taxon>Bacteria</taxon>
        <taxon>Pseudomonadati</taxon>
        <taxon>Pseudomonadota</taxon>
        <taxon>Gammaproteobacteria</taxon>
        <taxon>Vibrionales</taxon>
        <taxon>Vibrionaceae</taxon>
        <taxon>Vibrio</taxon>
    </lineage>
</organism>
<evidence type="ECO:0000256" key="3">
    <source>
        <dbReference type="ARBA" id="ARBA00029447"/>
    </source>
</evidence>
<dbReference type="InterPro" id="IPR013655">
    <property type="entry name" value="PAS_fold_3"/>
</dbReference>
<dbReference type="PROSITE" id="PS50111">
    <property type="entry name" value="CHEMOTAXIS_TRANSDUC_2"/>
    <property type="match status" value="1"/>
</dbReference>
<proteinExistence type="inferred from homology"/>
<dbReference type="OrthoDB" id="5675566at2"/>
<dbReference type="EMBL" id="LT960611">
    <property type="protein sequence ID" value="SON48832.1"/>
    <property type="molecule type" value="Genomic_DNA"/>
</dbReference>
<dbReference type="Pfam" id="PF00015">
    <property type="entry name" value="MCPsignal"/>
    <property type="match status" value="1"/>
</dbReference>
<dbReference type="InterPro" id="IPR035965">
    <property type="entry name" value="PAS-like_dom_sf"/>
</dbReference>
<dbReference type="Gene3D" id="3.30.450.20">
    <property type="entry name" value="PAS domain"/>
    <property type="match status" value="1"/>
</dbReference>
<evidence type="ECO:0000256" key="5">
    <source>
        <dbReference type="SAM" id="Phobius"/>
    </source>
</evidence>
<sequence>MANKSYPKEHNLISTTDPKSIITSANESFCDVAEYQEDDLLGRPHNLVRHQDMPKPAFAQMWKYLKSGQSWMGLVKNSCAGGDHYWVSAFVTPIVNSAGEIEEHQSVRTKPTNEQIERAESLYKNLREGKKPGIKQTLRRRYNQWQLVLAAVLSLVSVAGLFSGDQTALFASIAALSCMTLFIGFIQQSRINAIQDLAKDSYDNALMEHPYTGKFDDYSSIELALMMRKAQLCAVAARTADTTGKLLISAEEEFGNTQTIQQQLNQQCNETEQVATAITELTHSIQEVSDSALTASQSTDEANNESLKGKLMIENTMGAVEDLATELERSRDIVDKLAEDSQKIEQILDVIGAVSEQTNLLALNAAIEAARAGEAGRGFAVVADEVRNLASKTQSSTHEIHAMIAQLQDTAKQAVSMMSRGKELSEECNHRAQETGVVLNNITEMLANVTDSSHQIATAVNQQANVTQEVNRNVTNIQTLANNTSETSSTSVTRTSDLVVRLESMQRLIGQFMR</sequence>
<feature type="transmembrane region" description="Helical" evidence="5">
    <location>
        <begin position="168"/>
        <end position="186"/>
    </location>
</feature>
<dbReference type="Gene3D" id="1.10.287.950">
    <property type="entry name" value="Methyl-accepting chemotaxis protein"/>
    <property type="match status" value="1"/>
</dbReference>
<dbReference type="Pfam" id="PF08447">
    <property type="entry name" value="PAS_3"/>
    <property type="match status" value="1"/>
</dbReference>
<dbReference type="GO" id="GO:0006935">
    <property type="term" value="P:chemotaxis"/>
    <property type="evidence" value="ECO:0007669"/>
    <property type="project" value="UniProtKB-ARBA"/>
</dbReference>
<dbReference type="FunFam" id="1.10.287.950:FF:000001">
    <property type="entry name" value="Methyl-accepting chemotaxis sensory transducer"/>
    <property type="match status" value="1"/>
</dbReference>
<keyword evidence="2 4" id="KW-0807">Transducer</keyword>
<evidence type="ECO:0000256" key="1">
    <source>
        <dbReference type="ARBA" id="ARBA00004370"/>
    </source>
</evidence>
<feature type="domain" description="Methyl-accepting transducer" evidence="6">
    <location>
        <begin position="242"/>
        <end position="478"/>
    </location>
</feature>
<gene>
    <name evidence="7" type="ORF">VTAP4600_A0853</name>
</gene>
<feature type="transmembrane region" description="Helical" evidence="5">
    <location>
        <begin position="145"/>
        <end position="162"/>
    </location>
</feature>
<dbReference type="CDD" id="cd00130">
    <property type="entry name" value="PAS"/>
    <property type="match status" value="1"/>
</dbReference>
<keyword evidence="5" id="KW-0472">Membrane</keyword>
<dbReference type="AlphaFoldDB" id="A0A2N8ZAA5"/>
<keyword evidence="5" id="KW-0812">Transmembrane</keyword>
<dbReference type="GO" id="GO:0007165">
    <property type="term" value="P:signal transduction"/>
    <property type="evidence" value="ECO:0007669"/>
    <property type="project" value="UniProtKB-KW"/>
</dbReference>
<dbReference type="SMART" id="SM00283">
    <property type="entry name" value="MA"/>
    <property type="match status" value="1"/>
</dbReference>
<evidence type="ECO:0000313" key="8">
    <source>
        <dbReference type="Proteomes" id="UP000235828"/>
    </source>
</evidence>
<dbReference type="GO" id="GO:0016020">
    <property type="term" value="C:membrane"/>
    <property type="evidence" value="ECO:0007669"/>
    <property type="project" value="UniProtKB-SubCell"/>
</dbReference>
<evidence type="ECO:0000256" key="2">
    <source>
        <dbReference type="ARBA" id="ARBA00023224"/>
    </source>
</evidence>
<dbReference type="RefSeq" id="WP_102521615.1">
    <property type="nucleotide sequence ID" value="NZ_LT960611.1"/>
</dbReference>
<protein>
    <submittedName>
        <fullName evidence="7">Methyl-accepting chemotaxis protein</fullName>
    </submittedName>
</protein>
<dbReference type="KEGG" id="vta:A0853"/>
<comment type="subcellular location">
    <subcellularLocation>
        <location evidence="1">Membrane</location>
    </subcellularLocation>
</comment>
<dbReference type="Proteomes" id="UP000235828">
    <property type="component" value="Chromosome A"/>
</dbReference>
<accession>A0A2N8ZAA5</accession>
<dbReference type="NCBIfam" id="TIGR00229">
    <property type="entry name" value="sensory_box"/>
    <property type="match status" value="1"/>
</dbReference>
<dbReference type="InterPro" id="IPR000014">
    <property type="entry name" value="PAS"/>
</dbReference>
<dbReference type="PANTHER" id="PTHR32089">
    <property type="entry name" value="METHYL-ACCEPTING CHEMOTAXIS PROTEIN MCPB"/>
    <property type="match status" value="1"/>
</dbReference>
<evidence type="ECO:0000256" key="4">
    <source>
        <dbReference type="PROSITE-ProRule" id="PRU00284"/>
    </source>
</evidence>
<reference evidence="7 8" key="1">
    <citation type="submission" date="2017-10" db="EMBL/GenBank/DDBJ databases">
        <authorList>
            <person name="Banno H."/>
            <person name="Chua N.-H."/>
        </authorList>
    </citation>
    <scope>NUCLEOTIDE SEQUENCE [LARGE SCALE GENOMIC DNA]</scope>
    <source>
        <strain evidence="7">Vibrio tapetis CECT4600</strain>
    </source>
</reference>
<dbReference type="InterPro" id="IPR004089">
    <property type="entry name" value="MCPsignal_dom"/>
</dbReference>
<evidence type="ECO:0000259" key="6">
    <source>
        <dbReference type="PROSITE" id="PS50111"/>
    </source>
</evidence>
<evidence type="ECO:0000313" key="7">
    <source>
        <dbReference type="EMBL" id="SON48832.1"/>
    </source>
</evidence>
<keyword evidence="5" id="KW-1133">Transmembrane helix</keyword>
<dbReference type="SUPFAM" id="SSF55785">
    <property type="entry name" value="PYP-like sensor domain (PAS domain)"/>
    <property type="match status" value="1"/>
</dbReference>
<dbReference type="SUPFAM" id="SSF58104">
    <property type="entry name" value="Methyl-accepting chemotaxis protein (MCP) signaling domain"/>
    <property type="match status" value="1"/>
</dbReference>
<name>A0A2N8ZAA5_9VIBR</name>
<keyword evidence="8" id="KW-1185">Reference proteome</keyword>
<comment type="similarity">
    <text evidence="3">Belongs to the methyl-accepting chemotaxis (MCP) protein family.</text>
</comment>
<dbReference type="CDD" id="cd11386">
    <property type="entry name" value="MCP_signal"/>
    <property type="match status" value="1"/>
</dbReference>